<dbReference type="Proteomes" id="UP001432027">
    <property type="component" value="Unassembled WGS sequence"/>
</dbReference>
<name>A0AAV5S6A6_9BILA</name>
<dbReference type="PROSITE" id="PS50181">
    <property type="entry name" value="FBOX"/>
    <property type="match status" value="1"/>
</dbReference>
<organism evidence="2 3">
    <name type="scientific">Pristionchus entomophagus</name>
    <dbReference type="NCBI Taxonomy" id="358040"/>
    <lineage>
        <taxon>Eukaryota</taxon>
        <taxon>Metazoa</taxon>
        <taxon>Ecdysozoa</taxon>
        <taxon>Nematoda</taxon>
        <taxon>Chromadorea</taxon>
        <taxon>Rhabditida</taxon>
        <taxon>Rhabditina</taxon>
        <taxon>Diplogasteromorpha</taxon>
        <taxon>Diplogasteroidea</taxon>
        <taxon>Neodiplogasteridae</taxon>
        <taxon>Pristionchus</taxon>
    </lineage>
</organism>
<dbReference type="EMBL" id="BTSX01000001">
    <property type="protein sequence ID" value="GMS78266.1"/>
    <property type="molecule type" value="Genomic_DNA"/>
</dbReference>
<feature type="domain" description="F-box" evidence="1">
    <location>
        <begin position="60"/>
        <end position="106"/>
    </location>
</feature>
<evidence type="ECO:0000313" key="2">
    <source>
        <dbReference type="EMBL" id="GMS78266.1"/>
    </source>
</evidence>
<feature type="non-terminal residue" evidence="2">
    <location>
        <position position="1"/>
    </location>
</feature>
<keyword evidence="3" id="KW-1185">Reference proteome</keyword>
<gene>
    <name evidence="2" type="ORF">PENTCL1PPCAC_441</name>
</gene>
<comment type="caution">
    <text evidence="2">The sequence shown here is derived from an EMBL/GenBank/DDBJ whole genome shotgun (WGS) entry which is preliminary data.</text>
</comment>
<dbReference type="SMART" id="SM00256">
    <property type="entry name" value="FBOX"/>
    <property type="match status" value="1"/>
</dbReference>
<evidence type="ECO:0000313" key="3">
    <source>
        <dbReference type="Proteomes" id="UP001432027"/>
    </source>
</evidence>
<evidence type="ECO:0000259" key="1">
    <source>
        <dbReference type="PROSITE" id="PS50181"/>
    </source>
</evidence>
<dbReference type="InterPro" id="IPR036047">
    <property type="entry name" value="F-box-like_dom_sf"/>
</dbReference>
<dbReference type="CDD" id="cd09917">
    <property type="entry name" value="F-box_SF"/>
    <property type="match status" value="1"/>
</dbReference>
<protein>
    <recommendedName>
        <fullName evidence="1">F-box domain-containing protein</fullName>
    </recommendedName>
</protein>
<accession>A0AAV5S6A6</accession>
<dbReference type="AlphaFoldDB" id="A0AAV5S6A6"/>
<proteinExistence type="predicted"/>
<dbReference type="InterPro" id="IPR001810">
    <property type="entry name" value="F-box_dom"/>
</dbReference>
<reference evidence="2" key="1">
    <citation type="submission" date="2023-10" db="EMBL/GenBank/DDBJ databases">
        <title>Genome assembly of Pristionchus species.</title>
        <authorList>
            <person name="Yoshida K."/>
            <person name="Sommer R.J."/>
        </authorList>
    </citation>
    <scope>NUCLEOTIDE SEQUENCE</scope>
    <source>
        <strain evidence="2">RS0144</strain>
    </source>
</reference>
<dbReference type="Pfam" id="PF00646">
    <property type="entry name" value="F-box"/>
    <property type="match status" value="1"/>
</dbReference>
<dbReference type="SUPFAM" id="SSF81383">
    <property type="entry name" value="F-box domain"/>
    <property type="match status" value="1"/>
</dbReference>
<sequence length="127" mass="14552">SRVWSAFKYIRDVIRRLCRSKKMIGVNADEEEKDTDIPLSLNPVVPPFDNLTIDEESRDYFPILALPKHLLDIVFSFLPIEDRLSLAGVNKSLNTIESESKYYVERLAIFKGIEAPIPSALERDLTN</sequence>